<dbReference type="RefSeq" id="XP_013752743.1">
    <property type="nucleotide sequence ID" value="XM_013897289.1"/>
</dbReference>
<dbReference type="InterPro" id="IPR015943">
    <property type="entry name" value="WD40/YVTN_repeat-like_dom_sf"/>
</dbReference>
<feature type="repeat" description="WD" evidence="4">
    <location>
        <begin position="394"/>
        <end position="427"/>
    </location>
</feature>
<dbReference type="PROSITE" id="PS50294">
    <property type="entry name" value="WD_REPEATS_REGION"/>
    <property type="match status" value="1"/>
</dbReference>
<dbReference type="InterPro" id="IPR002818">
    <property type="entry name" value="DJ-1/PfpI"/>
</dbReference>
<dbReference type="PROSITE" id="PS50082">
    <property type="entry name" value="WD_REPEATS_2"/>
    <property type="match status" value="1"/>
</dbReference>
<evidence type="ECO:0000256" key="2">
    <source>
        <dbReference type="ARBA" id="ARBA00023239"/>
    </source>
</evidence>
<keyword evidence="4" id="KW-0853">WD repeat</keyword>
<dbReference type="Proteomes" id="UP000054408">
    <property type="component" value="Unassembled WGS sequence"/>
</dbReference>
<comment type="similarity">
    <text evidence="3">Belongs to the peptidase C56 family. HSP31-like subfamily.</text>
</comment>
<proteinExistence type="inferred from homology"/>
<feature type="domain" description="DJ-1/PfpI" evidence="5">
    <location>
        <begin position="22"/>
        <end position="218"/>
    </location>
</feature>
<dbReference type="SMART" id="SM00320">
    <property type="entry name" value="WD40"/>
    <property type="match status" value="6"/>
</dbReference>
<evidence type="ECO:0000313" key="6">
    <source>
        <dbReference type="EMBL" id="KNC55901.1"/>
    </source>
</evidence>
<dbReference type="GO" id="GO:0019243">
    <property type="term" value="P:methylglyoxal catabolic process to D-lactate via S-lactoyl-glutathione"/>
    <property type="evidence" value="ECO:0007669"/>
    <property type="project" value="TreeGrafter"/>
</dbReference>
<dbReference type="PANTHER" id="PTHR48094:SF11">
    <property type="entry name" value="GLUTATHIONE-INDEPENDENT GLYOXALASE HSP31-RELATED"/>
    <property type="match status" value="1"/>
</dbReference>
<gene>
    <name evidence="6" type="ORF">AMSG_12447</name>
</gene>
<sequence>MVFTSNDRLGDQDTPTGWYLPEAAHPYYEFKAAGFDIHFGSPKGGLPPVDPSSIEATKDDDECIQFNTDEAIQAQLAASIKLEDAVENSYDVIFVVGGFGVMWDLPEDAALQALYRKTYEAGGVAAAVCHGPAALVNVTLSDGSLLVAGKAVTGFSNAEEHAVERYDVVPFTCENKLAEQGGKYSAAEPWNSNVASDSRVVTGQNPQSARDTAKAIIEVAVVGVVVLDDEGVVVTASADRCLSVWLPESEAISSLSFALSVTHTFDSSLAALDWDWHRRQLLVALASGELVLVALDDEFAELIIVDVLQVHSAAPVALVYDGLNETVISVGKDKALRTFDREANVMRGLRLGKLGTPTSLAVDGEARRVFVGTSKKAIHIYSLADDKPQLLATLAGHSGPVAALAYDAGTFALFSAARSADVRVWDIGEAGREFVAKLVAHVSAPRATKIQALSLVSDGEPAVLISGGGDKNVITWAFRPDDRHAGLVPANLVPFAAIQTHTAAISTIVVARWLESGAELVFTGSHDGSVNIHLLERSL</sequence>
<dbReference type="EMBL" id="GL349509">
    <property type="protein sequence ID" value="KNC55901.1"/>
    <property type="molecule type" value="Genomic_DNA"/>
</dbReference>
<dbReference type="SUPFAM" id="SSF52317">
    <property type="entry name" value="Class I glutamine amidotransferase-like"/>
    <property type="match status" value="1"/>
</dbReference>
<dbReference type="SUPFAM" id="SSF50978">
    <property type="entry name" value="WD40 repeat-like"/>
    <property type="match status" value="1"/>
</dbReference>
<dbReference type="OrthoDB" id="543156at2759"/>
<evidence type="ECO:0000256" key="4">
    <source>
        <dbReference type="PROSITE-ProRule" id="PRU00221"/>
    </source>
</evidence>
<dbReference type="InterPro" id="IPR036322">
    <property type="entry name" value="WD40_repeat_dom_sf"/>
</dbReference>
<dbReference type="Gene3D" id="3.40.50.880">
    <property type="match status" value="1"/>
</dbReference>
<dbReference type="STRING" id="461836.A0A0L0DUZ4"/>
<dbReference type="eggNOG" id="KOG1409">
    <property type="taxonomic scope" value="Eukaryota"/>
</dbReference>
<dbReference type="Gene3D" id="2.130.10.10">
    <property type="entry name" value="YVTN repeat-like/Quinoprotein amine dehydrogenase"/>
    <property type="match status" value="1"/>
</dbReference>
<dbReference type="PANTHER" id="PTHR48094">
    <property type="entry name" value="PROTEIN/NUCLEIC ACID DEGLYCASE DJ-1-RELATED"/>
    <property type="match status" value="1"/>
</dbReference>
<dbReference type="GO" id="GO:0005737">
    <property type="term" value="C:cytoplasm"/>
    <property type="evidence" value="ECO:0007669"/>
    <property type="project" value="TreeGrafter"/>
</dbReference>
<dbReference type="Pfam" id="PF00400">
    <property type="entry name" value="WD40"/>
    <property type="match status" value="1"/>
</dbReference>
<keyword evidence="2" id="KW-0456">Lyase</keyword>
<dbReference type="InterPro" id="IPR029062">
    <property type="entry name" value="Class_I_gatase-like"/>
</dbReference>
<evidence type="ECO:0000313" key="7">
    <source>
        <dbReference type="Proteomes" id="UP000054408"/>
    </source>
</evidence>
<protein>
    <recommendedName>
        <fullName evidence="5">DJ-1/PfpI domain-containing protein</fullName>
    </recommendedName>
</protein>
<evidence type="ECO:0000256" key="3">
    <source>
        <dbReference type="ARBA" id="ARBA00038493"/>
    </source>
</evidence>
<dbReference type="InterPro" id="IPR001680">
    <property type="entry name" value="WD40_rpt"/>
</dbReference>
<dbReference type="InterPro" id="IPR050325">
    <property type="entry name" value="Prot/Nucl_acid_deglycase"/>
</dbReference>
<keyword evidence="1" id="KW-0346">Stress response</keyword>
<dbReference type="GeneID" id="25570361"/>
<accession>A0A0L0DUZ4</accession>
<evidence type="ECO:0000256" key="1">
    <source>
        <dbReference type="ARBA" id="ARBA00023016"/>
    </source>
</evidence>
<evidence type="ECO:0000259" key="5">
    <source>
        <dbReference type="Pfam" id="PF01965"/>
    </source>
</evidence>
<dbReference type="Pfam" id="PF01965">
    <property type="entry name" value="DJ-1_PfpI"/>
    <property type="match status" value="1"/>
</dbReference>
<dbReference type="AlphaFoldDB" id="A0A0L0DUZ4"/>
<organism evidence="6 7">
    <name type="scientific">Thecamonas trahens ATCC 50062</name>
    <dbReference type="NCBI Taxonomy" id="461836"/>
    <lineage>
        <taxon>Eukaryota</taxon>
        <taxon>Apusozoa</taxon>
        <taxon>Apusomonadida</taxon>
        <taxon>Apusomonadidae</taxon>
        <taxon>Thecamonas</taxon>
    </lineage>
</organism>
<name>A0A0L0DUZ4_THETB</name>
<dbReference type="CDD" id="cd03141">
    <property type="entry name" value="GATase1_Hsp31_like"/>
    <property type="match status" value="1"/>
</dbReference>
<dbReference type="GO" id="GO:0019172">
    <property type="term" value="F:glyoxalase III activity"/>
    <property type="evidence" value="ECO:0007669"/>
    <property type="project" value="TreeGrafter"/>
</dbReference>
<reference evidence="6 7" key="1">
    <citation type="submission" date="2010-05" db="EMBL/GenBank/DDBJ databases">
        <title>The Genome Sequence of Thecamonas trahens ATCC 50062.</title>
        <authorList>
            <consortium name="The Broad Institute Genome Sequencing Platform"/>
            <person name="Russ C."/>
            <person name="Cuomo C."/>
            <person name="Shea T."/>
            <person name="Young S.K."/>
            <person name="Zeng Q."/>
            <person name="Koehrsen M."/>
            <person name="Haas B."/>
            <person name="Borodovsky M."/>
            <person name="Guigo R."/>
            <person name="Alvarado L."/>
            <person name="Berlin A."/>
            <person name="Bochicchio J."/>
            <person name="Borenstein D."/>
            <person name="Chapman S."/>
            <person name="Chen Z."/>
            <person name="Freedman E."/>
            <person name="Gellesch M."/>
            <person name="Goldberg J."/>
            <person name="Griggs A."/>
            <person name="Gujja S."/>
            <person name="Heilman E."/>
            <person name="Heiman D."/>
            <person name="Hepburn T."/>
            <person name="Howarth C."/>
            <person name="Jen D."/>
            <person name="Larson L."/>
            <person name="Mehta T."/>
            <person name="Park D."/>
            <person name="Pearson M."/>
            <person name="Roberts A."/>
            <person name="Saif S."/>
            <person name="Shenoy N."/>
            <person name="Sisk P."/>
            <person name="Stolte C."/>
            <person name="Sykes S."/>
            <person name="Thomson T."/>
            <person name="Walk T."/>
            <person name="White J."/>
            <person name="Yandava C."/>
            <person name="Burger G."/>
            <person name="Gray M.W."/>
            <person name="Holland P.W.H."/>
            <person name="King N."/>
            <person name="Lang F.B.F."/>
            <person name="Roger A.J."/>
            <person name="Ruiz-Trillo I."/>
            <person name="Lander E."/>
            <person name="Nusbaum C."/>
        </authorList>
    </citation>
    <scope>NUCLEOTIDE SEQUENCE [LARGE SCALE GENOMIC DNA]</scope>
    <source>
        <strain evidence="6 7">ATCC 50062</strain>
    </source>
</reference>
<keyword evidence="7" id="KW-1185">Reference proteome</keyword>